<evidence type="ECO:0000256" key="5">
    <source>
        <dbReference type="ARBA" id="ARBA00022840"/>
    </source>
</evidence>
<keyword evidence="4" id="KW-0547">Nucleotide-binding</keyword>
<dbReference type="Gene3D" id="3.40.50.300">
    <property type="entry name" value="P-loop containing nucleotide triphosphate hydrolases"/>
    <property type="match status" value="1"/>
</dbReference>
<reference evidence="7 8" key="1">
    <citation type="submission" date="2016-10" db="EMBL/GenBank/DDBJ databases">
        <authorList>
            <person name="de Groot N.N."/>
        </authorList>
    </citation>
    <scope>NUCLEOTIDE SEQUENCE [LARGE SCALE GENOMIC DNA]</scope>
    <source>
        <strain evidence="7 8">DSM 527</strain>
    </source>
</reference>
<dbReference type="InterPro" id="IPR003439">
    <property type="entry name" value="ABC_transporter-like_ATP-bd"/>
</dbReference>
<proteinExistence type="inferred from homology"/>
<dbReference type="Proteomes" id="UP000199045">
    <property type="component" value="Unassembled WGS sequence"/>
</dbReference>
<dbReference type="PANTHER" id="PTHR42711:SF5">
    <property type="entry name" value="ABC TRANSPORTER ATP-BINDING PROTEIN NATA"/>
    <property type="match status" value="1"/>
</dbReference>
<keyword evidence="2" id="KW-0813">Transport</keyword>
<evidence type="ECO:0000256" key="4">
    <source>
        <dbReference type="ARBA" id="ARBA00022741"/>
    </source>
</evidence>
<dbReference type="OrthoDB" id="750260at2"/>
<dbReference type="CDD" id="cd03230">
    <property type="entry name" value="ABC_DR_subfamily_A"/>
    <property type="match status" value="1"/>
</dbReference>
<dbReference type="PROSITE" id="PS50893">
    <property type="entry name" value="ABC_TRANSPORTER_2"/>
    <property type="match status" value="1"/>
</dbReference>
<feature type="domain" description="ABC transporter" evidence="6">
    <location>
        <begin position="4"/>
        <end position="233"/>
    </location>
</feature>
<dbReference type="Pfam" id="PF00005">
    <property type="entry name" value="ABC_tran"/>
    <property type="match status" value="1"/>
</dbReference>
<dbReference type="AlphaFoldDB" id="A0A1G7ST85"/>
<protein>
    <submittedName>
        <fullName evidence="7">ABC-type multidrug transport system, ATPase component</fullName>
    </submittedName>
</protein>
<evidence type="ECO:0000256" key="3">
    <source>
        <dbReference type="ARBA" id="ARBA00022458"/>
    </source>
</evidence>
<keyword evidence="3" id="KW-0536">Nodulation</keyword>
<evidence type="ECO:0000256" key="1">
    <source>
        <dbReference type="ARBA" id="ARBA00005417"/>
    </source>
</evidence>
<organism evidence="7 8">
    <name type="scientific">Chitinophaga filiformis</name>
    <name type="common">Myxococcus filiformis</name>
    <name type="synonym">Flexibacter filiformis</name>
    <dbReference type="NCBI Taxonomy" id="104663"/>
    <lineage>
        <taxon>Bacteria</taxon>
        <taxon>Pseudomonadati</taxon>
        <taxon>Bacteroidota</taxon>
        <taxon>Chitinophagia</taxon>
        <taxon>Chitinophagales</taxon>
        <taxon>Chitinophagaceae</taxon>
        <taxon>Chitinophaga</taxon>
    </lineage>
</organism>
<dbReference type="EMBL" id="FNBN01000003">
    <property type="protein sequence ID" value="SDG25994.1"/>
    <property type="molecule type" value="Genomic_DNA"/>
</dbReference>
<evidence type="ECO:0000259" key="6">
    <source>
        <dbReference type="PROSITE" id="PS50893"/>
    </source>
</evidence>
<evidence type="ECO:0000256" key="2">
    <source>
        <dbReference type="ARBA" id="ARBA00022448"/>
    </source>
</evidence>
<name>A0A1G7ST85_CHIFI</name>
<dbReference type="InterPro" id="IPR050763">
    <property type="entry name" value="ABC_transporter_ATP-binding"/>
</dbReference>
<dbReference type="PROSITE" id="PS00211">
    <property type="entry name" value="ABC_TRANSPORTER_1"/>
    <property type="match status" value="1"/>
</dbReference>
<comment type="similarity">
    <text evidence="1">Belongs to the ABC transporter superfamily.</text>
</comment>
<dbReference type="STRING" id="104663.SAMN04488121_103996"/>
<dbReference type="RefSeq" id="WP_089833972.1">
    <property type="nucleotide sequence ID" value="NZ_FNBN01000003.1"/>
</dbReference>
<dbReference type="SMART" id="SM00382">
    <property type="entry name" value="AAA"/>
    <property type="match status" value="1"/>
</dbReference>
<evidence type="ECO:0000313" key="7">
    <source>
        <dbReference type="EMBL" id="SDG25994.1"/>
    </source>
</evidence>
<dbReference type="GO" id="GO:0005524">
    <property type="term" value="F:ATP binding"/>
    <property type="evidence" value="ECO:0007669"/>
    <property type="project" value="UniProtKB-KW"/>
</dbReference>
<accession>A0A1G7ST85</accession>
<evidence type="ECO:0000313" key="8">
    <source>
        <dbReference type="Proteomes" id="UP000199045"/>
    </source>
</evidence>
<dbReference type="InterPro" id="IPR017871">
    <property type="entry name" value="ABC_transporter-like_CS"/>
</dbReference>
<dbReference type="InterPro" id="IPR027417">
    <property type="entry name" value="P-loop_NTPase"/>
</dbReference>
<dbReference type="PANTHER" id="PTHR42711">
    <property type="entry name" value="ABC TRANSPORTER ATP-BINDING PROTEIN"/>
    <property type="match status" value="1"/>
</dbReference>
<dbReference type="SUPFAM" id="SSF52540">
    <property type="entry name" value="P-loop containing nucleoside triphosphate hydrolases"/>
    <property type="match status" value="1"/>
</dbReference>
<keyword evidence="5" id="KW-0067">ATP-binding</keyword>
<gene>
    <name evidence="7" type="ORF">SAMN04488121_103996</name>
</gene>
<sequence length="307" mass="34246">MDTVILQHISKSYVKEGPPALQDISFSVKKGELFGLIGPDGAGKSTIFRILTTLLLSDKGTATVAGYDVVQHYHEIRSCVGYMPGKFSLYQDLTIEENLHFFATLFGTTVEANYALIKDIYEQIAPFKNRRAGKLSGGMKQKLALCCALIHRPEVLFLDEPTTGVDAVSRKEFWEMLQRLKTEGITIVVSTPYMDEASLCERIALIQTGQILSIDTPANIIKDYPGKLYALRAPKVHQLLKDTRQYAGIRLCYAAGDKLHLSFKDEGKDHPAELLSWLESKGHQGVHIEEITPDIEDCFIAKTSTHE</sequence>
<dbReference type="GO" id="GO:0016887">
    <property type="term" value="F:ATP hydrolysis activity"/>
    <property type="evidence" value="ECO:0007669"/>
    <property type="project" value="InterPro"/>
</dbReference>
<dbReference type="InterPro" id="IPR003593">
    <property type="entry name" value="AAA+_ATPase"/>
</dbReference>